<evidence type="ECO:0000256" key="1">
    <source>
        <dbReference type="SAM" id="MobiDB-lite"/>
    </source>
</evidence>
<protein>
    <recommendedName>
        <fullName evidence="4">DUF1918 domain-containing protein</fullName>
    </recommendedName>
</protein>
<dbReference type="RefSeq" id="WP_043780043.1">
    <property type="nucleotide sequence ID" value="NZ_JMQI01000027.1"/>
</dbReference>
<proteinExistence type="predicted"/>
<feature type="region of interest" description="Disordered" evidence="1">
    <location>
        <begin position="1"/>
        <end position="36"/>
    </location>
</feature>
<evidence type="ECO:0000313" key="2">
    <source>
        <dbReference type="EMBL" id="KDN21529.1"/>
    </source>
</evidence>
<dbReference type="Proteomes" id="UP000027345">
    <property type="component" value="Unassembled WGS sequence"/>
</dbReference>
<dbReference type="EMBL" id="JMQI01000027">
    <property type="protein sequence ID" value="KDN21529.1"/>
    <property type="molecule type" value="Genomic_DNA"/>
</dbReference>
<keyword evidence="3" id="KW-1185">Reference proteome</keyword>
<dbReference type="OrthoDB" id="3628692at2"/>
<comment type="caution">
    <text evidence="2">The sequence shown here is derived from an EMBL/GenBank/DDBJ whole genome shotgun (WGS) entry which is preliminary data.</text>
</comment>
<name>A0A066UBM3_9PSEU</name>
<gene>
    <name evidence="2" type="ORF">DV20_13680</name>
</gene>
<evidence type="ECO:0000313" key="3">
    <source>
        <dbReference type="Proteomes" id="UP000027345"/>
    </source>
</evidence>
<organism evidence="2 3">
    <name type="scientific">Amycolatopsis rifamycinica</name>
    <dbReference type="NCBI Taxonomy" id="287986"/>
    <lineage>
        <taxon>Bacteria</taxon>
        <taxon>Bacillati</taxon>
        <taxon>Actinomycetota</taxon>
        <taxon>Actinomycetes</taxon>
        <taxon>Pseudonocardiales</taxon>
        <taxon>Pseudonocardiaceae</taxon>
        <taxon>Amycolatopsis</taxon>
    </lineage>
</organism>
<accession>A0A066UBM3</accession>
<evidence type="ECO:0008006" key="4">
    <source>
        <dbReference type="Google" id="ProtNLM"/>
    </source>
</evidence>
<dbReference type="AlphaFoldDB" id="A0A066UBM3"/>
<reference evidence="2 3" key="1">
    <citation type="submission" date="2014-05" db="EMBL/GenBank/DDBJ databases">
        <title>Draft genome sequence of Amycolatopsis rifamycinica DSM 46095.</title>
        <authorList>
            <person name="Lal R."/>
            <person name="Saxena A."/>
            <person name="Kumari R."/>
            <person name="Mukherjee U."/>
            <person name="Singh P."/>
            <person name="Sangwan N."/>
            <person name="Mahato N.K."/>
        </authorList>
    </citation>
    <scope>NUCLEOTIDE SEQUENCE [LARGE SCALE GENOMIC DNA]</scope>
    <source>
        <strain evidence="2 3">DSM 46095</strain>
    </source>
</reference>
<sequence length="74" mass="7987">MSFAHHDRNPGPARAGGFPNGLRVRAHSGRFTGGTGVVVDRAPDLRPGSVWVEFSPGHPRLVPGYRLDVDEPDD</sequence>